<dbReference type="Proteomes" id="UP000016927">
    <property type="component" value="Unassembled WGS sequence"/>
</dbReference>
<organism evidence="1 2">
    <name type="scientific">Nosema bombycis (strain CQ1 / CVCC 102059)</name>
    <name type="common">Microsporidian parasite</name>
    <name type="synonym">Pebrine of silkworm</name>
    <dbReference type="NCBI Taxonomy" id="578461"/>
    <lineage>
        <taxon>Eukaryota</taxon>
        <taxon>Fungi</taxon>
        <taxon>Fungi incertae sedis</taxon>
        <taxon>Microsporidia</taxon>
        <taxon>Nosematidae</taxon>
        <taxon>Nosema</taxon>
    </lineage>
</organism>
<evidence type="ECO:0000313" key="2">
    <source>
        <dbReference type="Proteomes" id="UP000016927"/>
    </source>
</evidence>
<protein>
    <submittedName>
        <fullName evidence="1">Uncharacterized protein</fullName>
    </submittedName>
</protein>
<evidence type="ECO:0000313" key="1">
    <source>
        <dbReference type="EMBL" id="EOB14577.1"/>
    </source>
</evidence>
<keyword evidence="2" id="KW-1185">Reference proteome</keyword>
<sequence>MIYATTVYITTLMRLFSINSSNIKQPHAKLEKLICPIKYMLPNKYNDLPVLSEEDVNICLNDAENISNPAVMLDVSSNNSSSPNEIPNLNAEDLNIVKVPKLLVDESCHLNVYEEDGLNETKYKDDTISNASNVALENNEHDYISKSIACKNPEIRSQYLLKKHFDKMFTEDNPQGYSSIQNHTRRIQVLKMLIIFLINVI</sequence>
<reference evidence="1 2" key="1">
    <citation type="journal article" date="2013" name="BMC Genomics">
        <title>Comparative genomics of parasitic silkworm microsporidia reveal an association between genome expansion and host adaptation.</title>
        <authorList>
            <person name="Pan G."/>
            <person name="Xu J."/>
            <person name="Li T."/>
            <person name="Xia Q."/>
            <person name="Liu S.L."/>
            <person name="Zhang G."/>
            <person name="Li S."/>
            <person name="Li C."/>
            <person name="Liu H."/>
            <person name="Yang L."/>
            <person name="Liu T."/>
            <person name="Zhang X."/>
            <person name="Wu Z."/>
            <person name="Fan W."/>
            <person name="Dang X."/>
            <person name="Xiang H."/>
            <person name="Tao M."/>
            <person name="Li Y."/>
            <person name="Hu J."/>
            <person name="Li Z."/>
            <person name="Lin L."/>
            <person name="Luo J."/>
            <person name="Geng L."/>
            <person name="Wang L."/>
            <person name="Long M."/>
            <person name="Wan Y."/>
            <person name="He N."/>
            <person name="Zhang Z."/>
            <person name="Lu C."/>
            <person name="Keeling P.J."/>
            <person name="Wang J."/>
            <person name="Xiang Z."/>
            <person name="Zhou Z."/>
        </authorList>
    </citation>
    <scope>NUCLEOTIDE SEQUENCE [LARGE SCALE GENOMIC DNA]</scope>
    <source>
        <strain evidence="2">CQ1 / CVCC 102059</strain>
    </source>
</reference>
<proteinExistence type="predicted"/>
<dbReference type="EMBL" id="KB908932">
    <property type="protein sequence ID" value="EOB14577.1"/>
    <property type="molecule type" value="Genomic_DNA"/>
</dbReference>
<name>R0KWH9_NOSB1</name>
<dbReference type="HOGENOM" id="CLU_1360777_0_0_1"/>
<gene>
    <name evidence="1" type="ORF">NBO_24g0022</name>
</gene>
<dbReference type="VEuPathDB" id="MicrosporidiaDB:NBO_24g0022"/>
<dbReference type="AlphaFoldDB" id="R0KWH9"/>
<accession>R0KWH9</accession>